<dbReference type="EMBL" id="JAUIZM010000012">
    <property type="protein sequence ID" value="KAK1353914.1"/>
    <property type="molecule type" value="Genomic_DNA"/>
</dbReference>
<feature type="transmembrane region" description="Helical" evidence="1">
    <location>
        <begin position="6"/>
        <end position="29"/>
    </location>
</feature>
<keyword evidence="1" id="KW-0472">Membrane</keyword>
<gene>
    <name evidence="2" type="ORF">POM88_052279</name>
</gene>
<comment type="caution">
    <text evidence="2">The sequence shown here is derived from an EMBL/GenBank/DDBJ whole genome shotgun (WGS) entry which is preliminary data.</text>
</comment>
<proteinExistence type="predicted"/>
<evidence type="ECO:0000313" key="2">
    <source>
        <dbReference type="EMBL" id="KAK1353914.1"/>
    </source>
</evidence>
<evidence type="ECO:0000313" key="3">
    <source>
        <dbReference type="Proteomes" id="UP001237642"/>
    </source>
</evidence>
<dbReference type="AlphaFoldDB" id="A0AAD8LZC6"/>
<keyword evidence="1" id="KW-0812">Transmembrane</keyword>
<sequence>MDSGMLVLLIWVGVVFASIICTAAYFGGLGGAIKRWFSRTFVTRVGRTASVTPVDTLQLSKPPTVDFDKILQVLLLSCPKQEAVEVLAGAWERWWRRLSWWLSTHSLSMDL</sequence>
<organism evidence="2 3">
    <name type="scientific">Heracleum sosnowskyi</name>
    <dbReference type="NCBI Taxonomy" id="360622"/>
    <lineage>
        <taxon>Eukaryota</taxon>
        <taxon>Viridiplantae</taxon>
        <taxon>Streptophyta</taxon>
        <taxon>Embryophyta</taxon>
        <taxon>Tracheophyta</taxon>
        <taxon>Spermatophyta</taxon>
        <taxon>Magnoliopsida</taxon>
        <taxon>eudicotyledons</taxon>
        <taxon>Gunneridae</taxon>
        <taxon>Pentapetalae</taxon>
        <taxon>asterids</taxon>
        <taxon>campanulids</taxon>
        <taxon>Apiales</taxon>
        <taxon>Apiaceae</taxon>
        <taxon>Apioideae</taxon>
        <taxon>apioid superclade</taxon>
        <taxon>Tordylieae</taxon>
        <taxon>Tordyliinae</taxon>
        <taxon>Heracleum</taxon>
    </lineage>
</organism>
<keyword evidence="3" id="KW-1185">Reference proteome</keyword>
<protein>
    <submittedName>
        <fullName evidence="2">Uncharacterized protein</fullName>
    </submittedName>
</protein>
<keyword evidence="1" id="KW-1133">Transmembrane helix</keyword>
<name>A0AAD8LZC6_9APIA</name>
<evidence type="ECO:0000256" key="1">
    <source>
        <dbReference type="SAM" id="Phobius"/>
    </source>
</evidence>
<dbReference type="Proteomes" id="UP001237642">
    <property type="component" value="Unassembled WGS sequence"/>
</dbReference>
<reference evidence="2" key="1">
    <citation type="submission" date="2023-02" db="EMBL/GenBank/DDBJ databases">
        <title>Genome of toxic invasive species Heracleum sosnowskyi carries increased number of genes despite the absence of recent whole-genome duplications.</title>
        <authorList>
            <person name="Schelkunov M."/>
            <person name="Shtratnikova V."/>
            <person name="Makarenko M."/>
            <person name="Klepikova A."/>
            <person name="Omelchenko D."/>
            <person name="Novikova G."/>
            <person name="Obukhova E."/>
            <person name="Bogdanov V."/>
            <person name="Penin A."/>
            <person name="Logacheva M."/>
        </authorList>
    </citation>
    <scope>NUCLEOTIDE SEQUENCE</scope>
    <source>
        <strain evidence="2">Hsosn_3</strain>
        <tissue evidence="2">Leaf</tissue>
    </source>
</reference>
<reference evidence="2" key="2">
    <citation type="submission" date="2023-05" db="EMBL/GenBank/DDBJ databases">
        <authorList>
            <person name="Schelkunov M.I."/>
        </authorList>
    </citation>
    <scope>NUCLEOTIDE SEQUENCE</scope>
    <source>
        <strain evidence="2">Hsosn_3</strain>
        <tissue evidence="2">Leaf</tissue>
    </source>
</reference>
<accession>A0AAD8LZC6</accession>